<evidence type="ECO:0000313" key="1">
    <source>
        <dbReference type="EMBL" id="VEU80382.1"/>
    </source>
</evidence>
<name>A0A449BD85_HAPAX</name>
<evidence type="ECO:0000313" key="2">
    <source>
        <dbReference type="Proteomes" id="UP000289841"/>
    </source>
</evidence>
<gene>
    <name evidence="1" type="ORF">NCTC10138_00751</name>
</gene>
<proteinExistence type="predicted"/>
<dbReference type="KEGG" id="aaxa:NCTC10138_00751"/>
<sequence>MESTKGNWNTNHFKPTKKGAYNIYTRGSSDTVGLLYEKENTLFIYRHMLRKSDDDSGEGRNFRIEYDLDKNEDYVIGSALYGNNTGNYKLVVEENLDSAYAPNGGMWKQDSRYFTDDASNVEKRFYTVRQVAFYYSILDEMIFSKVAKLKGNGSTIKEIKDFLVTALSIVSFFDETQLSGVLSMILDSDLFEIPTPEDYIVKLTEVQKKIREATDATPEPGEDYFKITFKNPMIEYTSKTSKVNVFLSAVFFLPALIGGMESFPVKIPGNSHGFTKWENSNVTGLILQRGEMTLYWGEIWKK</sequence>
<dbReference type="STRING" id="1278311.GCA_000428705_01177"/>
<accession>A0A449BD85</accession>
<organism evidence="1 2">
    <name type="scientific">Haploplasma axanthum</name>
    <name type="common">Acholeplasma axanthum</name>
    <dbReference type="NCBI Taxonomy" id="29552"/>
    <lineage>
        <taxon>Bacteria</taxon>
        <taxon>Bacillati</taxon>
        <taxon>Mycoplasmatota</taxon>
        <taxon>Mollicutes</taxon>
        <taxon>Acholeplasmatales</taxon>
        <taxon>Acholeplasmataceae</taxon>
        <taxon>Haploplasma</taxon>
    </lineage>
</organism>
<protein>
    <submittedName>
        <fullName evidence="1">Uncharacterized protein</fullName>
    </submittedName>
</protein>
<dbReference type="Proteomes" id="UP000289841">
    <property type="component" value="Chromosome"/>
</dbReference>
<dbReference type="AlphaFoldDB" id="A0A449BD85"/>
<dbReference type="EMBL" id="LR215048">
    <property type="protein sequence ID" value="VEU80382.1"/>
    <property type="molecule type" value="Genomic_DNA"/>
</dbReference>
<reference evidence="1 2" key="1">
    <citation type="submission" date="2019-01" db="EMBL/GenBank/DDBJ databases">
        <authorList>
            <consortium name="Pathogen Informatics"/>
        </authorList>
    </citation>
    <scope>NUCLEOTIDE SEQUENCE [LARGE SCALE GENOMIC DNA]</scope>
    <source>
        <strain evidence="1 2">NCTC10138</strain>
    </source>
</reference>
<keyword evidence="2" id="KW-1185">Reference proteome</keyword>